<proteinExistence type="predicted"/>
<dbReference type="Proteomes" id="UP001499959">
    <property type="component" value="Unassembled WGS sequence"/>
</dbReference>
<keyword evidence="1" id="KW-1133">Transmembrane helix</keyword>
<sequence length="142" mass="15464">MSLPTRDASSHDIRWSRALRVWLGIVVVESVHGALRQAFLAPAIGDLPARQIGVIVGSGLILAIAWLCIRWIDARRPRQQFAIGAVWVVLIVAFEIGLGLALGYPPARIASDYDPTRGGWMGFGLLCLLCAPWLAAKVRGLR</sequence>
<evidence type="ECO:0000313" key="2">
    <source>
        <dbReference type="EMBL" id="GAA4789761.1"/>
    </source>
</evidence>
<feature type="transmembrane region" description="Helical" evidence="1">
    <location>
        <begin position="81"/>
        <end position="104"/>
    </location>
</feature>
<keyword evidence="3" id="KW-1185">Reference proteome</keyword>
<accession>A0ABP9B3Q4</accession>
<comment type="caution">
    <text evidence="2">The sequence shown here is derived from an EMBL/GenBank/DDBJ whole genome shotgun (WGS) entry which is preliminary data.</text>
</comment>
<reference evidence="3" key="1">
    <citation type="journal article" date="2019" name="Int. J. Syst. Evol. Microbiol.">
        <title>The Global Catalogue of Microorganisms (GCM) 10K type strain sequencing project: providing services to taxonomists for standard genome sequencing and annotation.</title>
        <authorList>
            <consortium name="The Broad Institute Genomics Platform"/>
            <consortium name="The Broad Institute Genome Sequencing Center for Infectious Disease"/>
            <person name="Wu L."/>
            <person name="Ma J."/>
        </authorList>
    </citation>
    <scope>NUCLEOTIDE SEQUENCE [LARGE SCALE GENOMIC DNA]</scope>
    <source>
        <strain evidence="3">JCM 18204</strain>
    </source>
</reference>
<dbReference type="RefSeq" id="WP_345302578.1">
    <property type="nucleotide sequence ID" value="NZ_BAABJE010000005.1"/>
</dbReference>
<keyword evidence="1" id="KW-0472">Membrane</keyword>
<organism evidence="2 3">
    <name type="scientific">Lysobacter hankyongensis</name>
    <dbReference type="NCBI Taxonomy" id="1176535"/>
    <lineage>
        <taxon>Bacteria</taxon>
        <taxon>Pseudomonadati</taxon>
        <taxon>Pseudomonadota</taxon>
        <taxon>Gammaproteobacteria</taxon>
        <taxon>Lysobacterales</taxon>
        <taxon>Lysobacteraceae</taxon>
        <taxon>Lysobacter</taxon>
    </lineage>
</organism>
<evidence type="ECO:0008006" key="4">
    <source>
        <dbReference type="Google" id="ProtNLM"/>
    </source>
</evidence>
<name>A0ABP9B3Q4_9GAMM</name>
<dbReference type="EMBL" id="BAABJE010000005">
    <property type="protein sequence ID" value="GAA4789761.1"/>
    <property type="molecule type" value="Genomic_DNA"/>
</dbReference>
<evidence type="ECO:0000256" key="1">
    <source>
        <dbReference type="SAM" id="Phobius"/>
    </source>
</evidence>
<keyword evidence="1" id="KW-0812">Transmembrane</keyword>
<feature type="transmembrane region" description="Helical" evidence="1">
    <location>
        <begin position="21"/>
        <end position="39"/>
    </location>
</feature>
<feature type="transmembrane region" description="Helical" evidence="1">
    <location>
        <begin position="119"/>
        <end position="136"/>
    </location>
</feature>
<feature type="transmembrane region" description="Helical" evidence="1">
    <location>
        <begin position="51"/>
        <end position="69"/>
    </location>
</feature>
<evidence type="ECO:0000313" key="3">
    <source>
        <dbReference type="Proteomes" id="UP001499959"/>
    </source>
</evidence>
<protein>
    <recommendedName>
        <fullName evidence="4">DUF2809 domain-containing protein</fullName>
    </recommendedName>
</protein>
<gene>
    <name evidence="2" type="ORF">GCM10023307_13790</name>
</gene>